<dbReference type="EMBL" id="PEIB01000016">
    <property type="protein sequence ID" value="RXJ72697.1"/>
    <property type="molecule type" value="Genomic_DNA"/>
</dbReference>
<dbReference type="OrthoDB" id="9917805at2"/>
<dbReference type="AlphaFoldDB" id="A0A4Q0YNY4"/>
<proteinExistence type="predicted"/>
<name>A0A4Q0YNY4_9GAMM</name>
<reference evidence="1 2" key="1">
    <citation type="submission" date="2017-10" db="EMBL/GenBank/DDBJ databases">
        <title>Nyctiphanis sp. nov., isolated from the stomach of the euphausiid Nyctiphanes simplex (Hansen, 1911) in the Gulf of California.</title>
        <authorList>
            <person name="Gomez-Gil B."/>
            <person name="Aguilar-Mendez M."/>
            <person name="Lopez-Cortes A."/>
            <person name="Gomez-Gutierrez J."/>
            <person name="Roque A."/>
            <person name="Lang E."/>
            <person name="Gonzalez-Castillo A."/>
        </authorList>
    </citation>
    <scope>NUCLEOTIDE SEQUENCE [LARGE SCALE GENOMIC DNA]</scope>
    <source>
        <strain evidence="1 2">CAIM 600</strain>
    </source>
</reference>
<evidence type="ECO:0000313" key="1">
    <source>
        <dbReference type="EMBL" id="RXJ72697.1"/>
    </source>
</evidence>
<dbReference type="RefSeq" id="WP_129122745.1">
    <property type="nucleotide sequence ID" value="NZ_PEIB01000016.1"/>
</dbReference>
<sequence length="109" mass="12565">MKTTQLGRPEYHLLDAAIEEFCQQYCWAHDVQSIDIEQRSVLEIFPSSGHSAYRRIMTNTYNDFASVSTFLLSIGFASLKSTIGSQHVEFHYQYKVLQRTLLPSHHIAN</sequence>
<keyword evidence="2" id="KW-1185">Reference proteome</keyword>
<dbReference type="Proteomes" id="UP000290287">
    <property type="component" value="Unassembled WGS sequence"/>
</dbReference>
<accession>A0A4Q0YNY4</accession>
<protein>
    <submittedName>
        <fullName evidence="1">Uncharacterized protein</fullName>
    </submittedName>
</protein>
<evidence type="ECO:0000313" key="2">
    <source>
        <dbReference type="Proteomes" id="UP000290287"/>
    </source>
</evidence>
<comment type="caution">
    <text evidence="1">The sequence shown here is derived from an EMBL/GenBank/DDBJ whole genome shotgun (WGS) entry which is preliminary data.</text>
</comment>
<organism evidence="1 2">
    <name type="scientific">Veronia nyctiphanis</name>
    <dbReference type="NCBI Taxonomy" id="1278244"/>
    <lineage>
        <taxon>Bacteria</taxon>
        <taxon>Pseudomonadati</taxon>
        <taxon>Pseudomonadota</taxon>
        <taxon>Gammaproteobacteria</taxon>
        <taxon>Vibrionales</taxon>
        <taxon>Vibrionaceae</taxon>
        <taxon>Veronia</taxon>
    </lineage>
</organism>
<gene>
    <name evidence="1" type="ORF">CS022_13740</name>
</gene>